<dbReference type="Pfam" id="PF05176">
    <property type="entry name" value="ATP-synt_10"/>
    <property type="match status" value="1"/>
</dbReference>
<reference evidence="1 2" key="1">
    <citation type="submission" date="2016-01" db="EMBL/GenBank/DDBJ databases">
        <title>Genome sequence of the yeast Holleya sinecauda.</title>
        <authorList>
            <person name="Dietrich F.S."/>
        </authorList>
    </citation>
    <scope>NUCLEOTIDE SEQUENCE [LARGE SCALE GENOMIC DNA]</scope>
    <source>
        <strain evidence="1 2">ATCC 58844</strain>
    </source>
</reference>
<evidence type="ECO:0000313" key="1">
    <source>
        <dbReference type="EMBL" id="AMD19926.1"/>
    </source>
</evidence>
<dbReference type="Proteomes" id="UP000243052">
    <property type="component" value="Chromosome iii"/>
</dbReference>
<gene>
    <name evidence="1" type="ORF">AW171_hschr31789</name>
</gene>
<dbReference type="OrthoDB" id="17089at2759"/>
<dbReference type="EMBL" id="CP014243">
    <property type="protein sequence ID" value="AMD19926.1"/>
    <property type="molecule type" value="Genomic_DNA"/>
</dbReference>
<dbReference type="PANTHER" id="PTHR28106:SF1">
    <property type="entry name" value="MITOCHONDRIAL ATPASE COMPLEX SUBUNIT ATP10"/>
    <property type="match status" value="1"/>
</dbReference>
<accession>A0A0X8HR58</accession>
<dbReference type="GO" id="GO:0033615">
    <property type="term" value="P:mitochondrial proton-transporting ATP synthase complex assembly"/>
    <property type="evidence" value="ECO:0007669"/>
    <property type="project" value="TreeGrafter"/>
</dbReference>
<dbReference type="PANTHER" id="PTHR28106">
    <property type="entry name" value="MITOCHONDRIAL ATPASE COMPLEX SUBUNIT ATP10"/>
    <property type="match status" value="1"/>
</dbReference>
<protein>
    <submittedName>
        <fullName evidence="1">HCL225Wp</fullName>
    </submittedName>
</protein>
<proteinExistence type="predicted"/>
<sequence length="282" mass="31578">MSRHFSSCASHQFLRKLNKTLLQVSSPQQHVVKQLVKPVGLPVKPSPTVYKQGNSALDIFSSDKRSKRVEELGNEVGKSGMYHLHFYRKTKGKLFISPAGIWSANSALYFPHLKGKRVADNNTINVEDCFQGKLSVVAISSCEEGQKLVDSYLGEYNRDAEALRKDTASRDGPPVQIVNMTLADGWVKAFVARIAAGRMLAQFAPEVRDRVYVCNRNQLPFSLRELLQINNPYTGYVFVVDKNSKIRWMACGAAGEKGFSELWKVVRTLQRENSVLGKGQII</sequence>
<evidence type="ECO:0000313" key="2">
    <source>
        <dbReference type="Proteomes" id="UP000243052"/>
    </source>
</evidence>
<dbReference type="GeneID" id="28723153"/>
<dbReference type="InterPro" id="IPR007849">
    <property type="entry name" value="ATP10"/>
</dbReference>
<dbReference type="RefSeq" id="XP_017986922.1">
    <property type="nucleotide sequence ID" value="XM_018131190.1"/>
</dbReference>
<dbReference type="GO" id="GO:0005743">
    <property type="term" value="C:mitochondrial inner membrane"/>
    <property type="evidence" value="ECO:0007669"/>
    <property type="project" value="TreeGrafter"/>
</dbReference>
<organism evidence="1 2">
    <name type="scientific">Eremothecium sinecaudum</name>
    <dbReference type="NCBI Taxonomy" id="45286"/>
    <lineage>
        <taxon>Eukaryota</taxon>
        <taxon>Fungi</taxon>
        <taxon>Dikarya</taxon>
        <taxon>Ascomycota</taxon>
        <taxon>Saccharomycotina</taxon>
        <taxon>Saccharomycetes</taxon>
        <taxon>Saccharomycetales</taxon>
        <taxon>Saccharomycetaceae</taxon>
        <taxon>Eremothecium</taxon>
    </lineage>
</organism>
<keyword evidence="2" id="KW-1185">Reference proteome</keyword>
<dbReference type="STRING" id="45286.A0A0X8HR58"/>
<dbReference type="AlphaFoldDB" id="A0A0X8HR58"/>
<name>A0A0X8HR58_9SACH</name>